<dbReference type="NCBIfam" id="TIGR02274">
    <property type="entry name" value="dCTP_deam"/>
    <property type="match status" value="1"/>
</dbReference>
<sequence length="197" mass="21980">MLKNDSWIRDQARLGMIDPFQSRLVRHLDGVARQQPVLSFGCSSFGYDLRLSPQEFLVFRHVPGTVMNPKRFNPANLEPTDLHHDEDGDYFILPAHSYGLGVALEHLKVPGHITVICLGKSTYARMGIILNATPAEASWEGHLTLEFSNSSGADCRIYAGEGICQLLFLEGEPCETSYAARNGKYHNQPERVTMACM</sequence>
<gene>
    <name evidence="3" type="primary">dcd</name>
    <name evidence="3" type="ORF">TE42_05295</name>
</gene>
<dbReference type="InterPro" id="IPR036157">
    <property type="entry name" value="dUTPase-like_sf"/>
</dbReference>
<accession>A0A0G2HL37</accession>
<evidence type="ECO:0000313" key="4">
    <source>
        <dbReference type="Proteomes" id="UP000035067"/>
    </source>
</evidence>
<keyword evidence="1 3" id="KW-0378">Hydrolase</keyword>
<dbReference type="Pfam" id="PF22769">
    <property type="entry name" value="DCD"/>
    <property type="match status" value="1"/>
</dbReference>
<keyword evidence="2" id="KW-0546">Nucleotide metabolism</keyword>
<dbReference type="Proteomes" id="UP000035067">
    <property type="component" value="Unassembled WGS sequence"/>
</dbReference>
<dbReference type="PANTHER" id="PTHR42680:SF3">
    <property type="entry name" value="DCTP DEAMINASE"/>
    <property type="match status" value="1"/>
</dbReference>
<dbReference type="Gene3D" id="2.70.40.10">
    <property type="match status" value="1"/>
</dbReference>
<evidence type="ECO:0000313" key="3">
    <source>
        <dbReference type="EMBL" id="KKZ12244.1"/>
    </source>
</evidence>
<reference evidence="3 4" key="1">
    <citation type="submission" date="2015-01" db="EMBL/GenBank/DDBJ databases">
        <title>Lifestyle Evolution in Cyanobacterial Symbionts of Sponges.</title>
        <authorList>
            <person name="Burgsdorf I."/>
            <person name="Slaby B.M."/>
            <person name="Handley K.M."/>
            <person name="Haber M."/>
            <person name="Blom J."/>
            <person name="Marshall C.W."/>
            <person name="Gilbert J.A."/>
            <person name="Hentschel U."/>
            <person name="Steindler L."/>
        </authorList>
    </citation>
    <scope>NUCLEOTIDE SEQUENCE [LARGE SCALE GENOMIC DNA]</scope>
    <source>
        <strain evidence="3">SP3</strain>
    </source>
</reference>
<evidence type="ECO:0000256" key="1">
    <source>
        <dbReference type="ARBA" id="ARBA00022801"/>
    </source>
</evidence>
<dbReference type="PANTHER" id="PTHR42680">
    <property type="entry name" value="DCTP DEAMINASE"/>
    <property type="match status" value="1"/>
</dbReference>
<dbReference type="CDD" id="cd07557">
    <property type="entry name" value="trimeric_dUTPase"/>
    <property type="match status" value="1"/>
</dbReference>
<dbReference type="InterPro" id="IPR033704">
    <property type="entry name" value="dUTPase_trimeric"/>
</dbReference>
<name>A0A0G2HL37_9SYNE</name>
<dbReference type="EMBL" id="JXQG01000025">
    <property type="protein sequence ID" value="KKZ12244.1"/>
    <property type="molecule type" value="Genomic_DNA"/>
</dbReference>
<proteinExistence type="predicted"/>
<organism evidence="3 4">
    <name type="scientific">Candidatus Synechococcus spongiarum SP3</name>
    <dbReference type="NCBI Taxonomy" id="1604020"/>
    <lineage>
        <taxon>Bacteria</taxon>
        <taxon>Bacillati</taxon>
        <taxon>Cyanobacteriota</taxon>
        <taxon>Cyanophyceae</taxon>
        <taxon>Synechococcales</taxon>
        <taxon>Synechococcaceae</taxon>
        <taxon>Synechococcus</taxon>
    </lineage>
</organism>
<dbReference type="GO" id="GO:0015949">
    <property type="term" value="P:nucleobase-containing small molecule interconversion"/>
    <property type="evidence" value="ECO:0007669"/>
    <property type="project" value="TreeGrafter"/>
</dbReference>
<protein>
    <submittedName>
        <fullName evidence="3">Deoxycytidine triphosphate deaminase</fullName>
        <ecNumber evidence="3">3.5.4.13</ecNumber>
    </submittedName>
</protein>
<evidence type="ECO:0000256" key="2">
    <source>
        <dbReference type="ARBA" id="ARBA00023080"/>
    </source>
</evidence>
<dbReference type="InterPro" id="IPR011962">
    <property type="entry name" value="dCTP_deaminase"/>
</dbReference>
<dbReference type="SUPFAM" id="SSF51283">
    <property type="entry name" value="dUTPase-like"/>
    <property type="match status" value="1"/>
</dbReference>
<dbReference type="GO" id="GO:0006229">
    <property type="term" value="P:dUTP biosynthetic process"/>
    <property type="evidence" value="ECO:0007669"/>
    <property type="project" value="InterPro"/>
</dbReference>
<dbReference type="GO" id="GO:0008829">
    <property type="term" value="F:dCTP deaminase activity"/>
    <property type="evidence" value="ECO:0007669"/>
    <property type="project" value="UniProtKB-EC"/>
</dbReference>
<dbReference type="PATRIC" id="fig|1604020.3.peg.643"/>
<dbReference type="AlphaFoldDB" id="A0A0G2HL37"/>
<comment type="caution">
    <text evidence="3">The sequence shown here is derived from an EMBL/GenBank/DDBJ whole genome shotgun (WGS) entry which is preliminary data.</text>
</comment>
<dbReference type="EC" id="3.5.4.13" evidence="3"/>